<dbReference type="Pfam" id="PF00400">
    <property type="entry name" value="WD40"/>
    <property type="match status" value="5"/>
</dbReference>
<dbReference type="PROSITE" id="PS50082">
    <property type="entry name" value="WD_REPEATS_2"/>
    <property type="match status" value="3"/>
</dbReference>
<evidence type="ECO:0000256" key="1">
    <source>
        <dbReference type="ARBA" id="ARBA00022574"/>
    </source>
</evidence>
<organism evidence="7 8">
    <name type="scientific">Cinchona calisaya</name>
    <dbReference type="NCBI Taxonomy" id="153742"/>
    <lineage>
        <taxon>Eukaryota</taxon>
        <taxon>Viridiplantae</taxon>
        <taxon>Streptophyta</taxon>
        <taxon>Embryophyta</taxon>
        <taxon>Tracheophyta</taxon>
        <taxon>Spermatophyta</taxon>
        <taxon>Magnoliopsida</taxon>
        <taxon>eudicotyledons</taxon>
        <taxon>Gunneridae</taxon>
        <taxon>Pentapetalae</taxon>
        <taxon>asterids</taxon>
        <taxon>lamiids</taxon>
        <taxon>Gentianales</taxon>
        <taxon>Rubiaceae</taxon>
        <taxon>Cinchonoideae</taxon>
        <taxon>Cinchoneae</taxon>
        <taxon>Cinchona</taxon>
    </lineage>
</organism>
<dbReference type="PIRSF" id="PIRSF038135">
    <property type="entry name" value="WD_repeat_p23"/>
    <property type="match status" value="1"/>
</dbReference>
<gene>
    <name evidence="7" type="ORF">ACH5RR_031191</name>
</gene>
<keyword evidence="1 5" id="KW-0853">WD repeat</keyword>
<feature type="repeat" description="WD" evidence="5">
    <location>
        <begin position="416"/>
        <end position="448"/>
    </location>
</feature>
<feature type="compositionally biased region" description="Basic and acidic residues" evidence="6">
    <location>
        <begin position="16"/>
        <end position="25"/>
    </location>
</feature>
<accession>A0ABD2YIH5</accession>
<sequence length="469" mass="53002">MSRSRKNLGNGGEGSSRNERLNEDSDFNHEIVQLTKSMSAPHNRLSQDVPGKGRRLPVSPVKMLVGREGNYSGRGRFSSGDCCHVLSRYLPIYGPSVVDRMASGAYVSQFSKDGSLFVAGFQDSHIRIYNVDSGWRVQKDIRARSLRWTITDTCLSPDTRFLVYSSITPVVHIVDVGSATTESLANVTEIHEGLEFSSNASDYEDYSFGIFSVKFSTDGRELVAGCNNDSIYVYDLEAKRLSLCIPAHESDVNAVCFADETGHLIYSGSDDSLCKVWDRRCFVTKGKPAGVLTGHLEGITFIDSRGDGRYLISNGKDQAIKLWDIRKMSSNVNYKPKPRLYDWDYRWMEYPQRARNLKHPDDLSLTTYKGHTVLRTLIRCYFSPAHSTGQKYIYTGSTDSFVYIYDLVSGARVARLRFHEAPVRDCNWHPYYPMIVSSSWDGVVANWEFPGNGDIPKPKRTRRRSLVIY</sequence>
<keyword evidence="8" id="KW-1185">Reference proteome</keyword>
<dbReference type="Gene3D" id="2.130.10.10">
    <property type="entry name" value="YVTN repeat-like/Quinoprotein amine dehydrogenase"/>
    <property type="match status" value="3"/>
</dbReference>
<comment type="caution">
    <text evidence="7">The sequence shown here is derived from an EMBL/GenBank/DDBJ whole genome shotgun (WGS) entry which is preliminary data.</text>
</comment>
<evidence type="ECO:0000256" key="3">
    <source>
        <dbReference type="ARBA" id="ARBA00061298"/>
    </source>
</evidence>
<dbReference type="FunFam" id="2.130.10.10:FF:000557">
    <property type="entry name" value="WD repeat protein"/>
    <property type="match status" value="1"/>
</dbReference>
<protein>
    <recommendedName>
        <fullName evidence="4">LEC14B homolog</fullName>
    </recommendedName>
</protein>
<evidence type="ECO:0000256" key="2">
    <source>
        <dbReference type="ARBA" id="ARBA00022737"/>
    </source>
</evidence>
<dbReference type="InterPro" id="IPR036322">
    <property type="entry name" value="WD40_repeat_dom_sf"/>
</dbReference>
<dbReference type="EMBL" id="JBJUIK010000013">
    <property type="protein sequence ID" value="KAL3505809.1"/>
    <property type="molecule type" value="Genomic_DNA"/>
</dbReference>
<evidence type="ECO:0000256" key="5">
    <source>
        <dbReference type="PROSITE-ProRule" id="PRU00221"/>
    </source>
</evidence>
<feature type="repeat" description="WD" evidence="5">
    <location>
        <begin position="292"/>
        <end position="333"/>
    </location>
</feature>
<dbReference type="InterPro" id="IPR015943">
    <property type="entry name" value="WD40/YVTN_repeat-like_dom_sf"/>
</dbReference>
<evidence type="ECO:0000313" key="7">
    <source>
        <dbReference type="EMBL" id="KAL3505809.1"/>
    </source>
</evidence>
<keyword evidence="2" id="KW-0677">Repeat</keyword>
<evidence type="ECO:0000313" key="8">
    <source>
        <dbReference type="Proteomes" id="UP001630127"/>
    </source>
</evidence>
<dbReference type="PANTHER" id="PTHR19847">
    <property type="entry name" value="DDB1- AND CUL4-ASSOCIATED FACTOR 11"/>
    <property type="match status" value="1"/>
</dbReference>
<evidence type="ECO:0000256" key="6">
    <source>
        <dbReference type="SAM" id="MobiDB-lite"/>
    </source>
</evidence>
<feature type="repeat" description="WD" evidence="5">
    <location>
        <begin position="245"/>
        <end position="278"/>
    </location>
</feature>
<dbReference type="AlphaFoldDB" id="A0ABD2YIH5"/>
<evidence type="ECO:0000256" key="4">
    <source>
        <dbReference type="PIRNR" id="PIRNR038135"/>
    </source>
</evidence>
<dbReference type="PROSITE" id="PS50294">
    <property type="entry name" value="WD_REPEATS_REGION"/>
    <property type="match status" value="2"/>
</dbReference>
<dbReference type="InterPro" id="IPR001680">
    <property type="entry name" value="WD40_rpt"/>
</dbReference>
<reference evidence="7 8" key="1">
    <citation type="submission" date="2024-11" db="EMBL/GenBank/DDBJ databases">
        <title>A near-complete genome assembly of Cinchona calisaya.</title>
        <authorList>
            <person name="Lian D.C."/>
            <person name="Zhao X.W."/>
            <person name="Wei L."/>
        </authorList>
    </citation>
    <scope>NUCLEOTIDE SEQUENCE [LARGE SCALE GENOMIC DNA]</scope>
    <source>
        <tissue evidence="7">Nenye</tissue>
    </source>
</reference>
<dbReference type="SUPFAM" id="SSF50978">
    <property type="entry name" value="WD40 repeat-like"/>
    <property type="match status" value="1"/>
</dbReference>
<feature type="region of interest" description="Disordered" evidence="6">
    <location>
        <begin position="1"/>
        <end position="25"/>
    </location>
</feature>
<dbReference type="SMART" id="SM00320">
    <property type="entry name" value="WD40"/>
    <property type="match status" value="7"/>
</dbReference>
<dbReference type="InterPro" id="IPR017399">
    <property type="entry name" value="DCAF11/LEC14B"/>
</dbReference>
<comment type="similarity">
    <text evidence="3 4">Belongs to the WD repeat LEC14B family.</text>
</comment>
<dbReference type="PANTHER" id="PTHR19847:SF7">
    <property type="entry name" value="DDB1- AND CUL4-ASSOCIATED FACTOR 11"/>
    <property type="match status" value="1"/>
</dbReference>
<dbReference type="InterPro" id="IPR051859">
    <property type="entry name" value="DCAF"/>
</dbReference>
<dbReference type="FunFam" id="2.130.10.10:FF:000492">
    <property type="entry name" value="LEC14B homolog isoform X2"/>
    <property type="match status" value="1"/>
</dbReference>
<dbReference type="Proteomes" id="UP001630127">
    <property type="component" value="Unassembled WGS sequence"/>
</dbReference>
<proteinExistence type="inferred from homology"/>
<name>A0ABD2YIH5_9GENT</name>